<dbReference type="PANTHER" id="PTHR21496:SF25">
    <property type="entry name" value="RIESKE DOMAIN-CONTAINING PROTEIN"/>
    <property type="match status" value="1"/>
</dbReference>
<dbReference type="AlphaFoldDB" id="A0A8K1CIH5"/>
<evidence type="ECO:0000313" key="7">
    <source>
        <dbReference type="Proteomes" id="UP000794436"/>
    </source>
</evidence>
<dbReference type="GO" id="GO:0046872">
    <property type="term" value="F:metal ion binding"/>
    <property type="evidence" value="ECO:0007669"/>
    <property type="project" value="UniProtKB-KW"/>
</dbReference>
<dbReference type="GO" id="GO:0051537">
    <property type="term" value="F:2 iron, 2 sulfur cluster binding"/>
    <property type="evidence" value="ECO:0007669"/>
    <property type="project" value="UniProtKB-KW"/>
</dbReference>
<keyword evidence="7" id="KW-1185">Reference proteome</keyword>
<evidence type="ECO:0000256" key="3">
    <source>
        <dbReference type="ARBA" id="ARBA00023004"/>
    </source>
</evidence>
<comment type="caution">
    <text evidence="6">The sequence shown here is derived from an EMBL/GenBank/DDBJ whole genome shotgun (WGS) entry which is preliminary data.</text>
</comment>
<dbReference type="EMBL" id="SPLM01000072">
    <property type="protein sequence ID" value="TMW63335.1"/>
    <property type="molecule type" value="Genomic_DNA"/>
</dbReference>
<accession>A0A8K1CIH5</accession>
<keyword evidence="1" id="KW-0001">2Fe-2S</keyword>
<protein>
    <recommendedName>
        <fullName evidence="5">Rieske domain-containing protein</fullName>
    </recommendedName>
</protein>
<evidence type="ECO:0000256" key="2">
    <source>
        <dbReference type="ARBA" id="ARBA00022723"/>
    </source>
</evidence>
<evidence type="ECO:0000313" key="6">
    <source>
        <dbReference type="EMBL" id="TMW63335.1"/>
    </source>
</evidence>
<name>A0A8K1CIH5_PYTOL</name>
<proteinExistence type="predicted"/>
<dbReference type="InterPro" id="IPR054716">
    <property type="entry name" value="Sol_Rieske_ferrdox_dom"/>
</dbReference>
<feature type="domain" description="Rieske" evidence="5">
    <location>
        <begin position="53"/>
        <end position="145"/>
    </location>
</feature>
<keyword evidence="4" id="KW-0411">Iron-sulfur</keyword>
<dbReference type="Pfam" id="PF22543">
    <property type="entry name" value="Rieske_4"/>
    <property type="match status" value="1"/>
</dbReference>
<evidence type="ECO:0000259" key="5">
    <source>
        <dbReference type="PROSITE" id="PS51296"/>
    </source>
</evidence>
<dbReference type="Gene3D" id="2.102.10.10">
    <property type="entry name" value="Rieske [2Fe-2S] iron-sulphur domain"/>
    <property type="match status" value="1"/>
</dbReference>
<dbReference type="PANTHER" id="PTHR21496">
    <property type="entry name" value="FERREDOXIN-RELATED"/>
    <property type="match status" value="1"/>
</dbReference>
<keyword evidence="2" id="KW-0479">Metal-binding</keyword>
<dbReference type="PROSITE" id="PS51296">
    <property type="entry name" value="RIESKE"/>
    <property type="match status" value="1"/>
</dbReference>
<dbReference type="SUPFAM" id="SSF50022">
    <property type="entry name" value="ISP domain"/>
    <property type="match status" value="1"/>
</dbReference>
<dbReference type="InterPro" id="IPR017941">
    <property type="entry name" value="Rieske_2Fe-2S"/>
</dbReference>
<gene>
    <name evidence="6" type="ORF">Poli38472_002276</name>
</gene>
<reference evidence="6" key="1">
    <citation type="submission" date="2019-03" db="EMBL/GenBank/DDBJ databases">
        <title>Long read genome sequence of the mycoparasitic Pythium oligandrum ATCC 38472 isolated from sugarbeet rhizosphere.</title>
        <authorList>
            <person name="Gaulin E."/>
        </authorList>
    </citation>
    <scope>NUCLEOTIDE SEQUENCE</scope>
    <source>
        <strain evidence="6">ATCC 38472_TT</strain>
    </source>
</reference>
<dbReference type="OrthoDB" id="426882at2759"/>
<evidence type="ECO:0000256" key="1">
    <source>
        <dbReference type="ARBA" id="ARBA00022714"/>
    </source>
</evidence>
<dbReference type="InterPro" id="IPR036922">
    <property type="entry name" value="Rieske_2Fe-2S_sf"/>
</dbReference>
<organism evidence="6 7">
    <name type="scientific">Pythium oligandrum</name>
    <name type="common">Mycoparasitic fungus</name>
    <dbReference type="NCBI Taxonomy" id="41045"/>
    <lineage>
        <taxon>Eukaryota</taxon>
        <taxon>Sar</taxon>
        <taxon>Stramenopiles</taxon>
        <taxon>Oomycota</taxon>
        <taxon>Peronosporomycetes</taxon>
        <taxon>Pythiales</taxon>
        <taxon>Pythiaceae</taxon>
        <taxon>Pythium</taxon>
    </lineage>
</organism>
<keyword evidence="3" id="KW-0408">Iron</keyword>
<sequence length="171" mass="19293">MRHEDPWSQLYYDPTPPVVEDPNLLWFDSFVRSDAVLEATEFEPQYQFTVDGKKRIKAGSKRTTVGTKATVNGKAIALFKYMDKFLAIDDTCPHMGGALHLGDIEDIDGELCISCPKHHWPFSLSDGHCLVGSKYKAETYPVKIRRHANGTKTLIIGFKSFSSNLFSDDDF</sequence>
<evidence type="ECO:0000256" key="4">
    <source>
        <dbReference type="ARBA" id="ARBA00023014"/>
    </source>
</evidence>
<dbReference type="Proteomes" id="UP000794436">
    <property type="component" value="Unassembled WGS sequence"/>
</dbReference>